<reference evidence="2" key="1">
    <citation type="submission" date="2015-12" db="EMBL/GenBank/DDBJ databases">
        <title>De novo transcriptome assembly of four potential Pierce s Disease insect vectors from Arizona vineyards.</title>
        <authorList>
            <person name="Tassone E.E."/>
        </authorList>
    </citation>
    <scope>NUCLEOTIDE SEQUENCE</scope>
</reference>
<keyword evidence="1" id="KW-0812">Transmembrane</keyword>
<proteinExistence type="predicted"/>
<protein>
    <submittedName>
        <fullName evidence="2">Uncharacterized protein</fullName>
    </submittedName>
</protein>
<keyword evidence="1" id="KW-0472">Membrane</keyword>
<sequence length="156" mass="18843">MNVEYCKLITKLTFYTLLVIITYVYSLKSSSEEDLPLPELDLRLVEEISNPKLDNGDKAYQMMFQYYNKLYNIYEVVNQDLSFEQQIYELGKEVYKSGGPKFVQIPLVKEKMIAQYKWEEVFFDEFQETVDKIKYLWEMVDRCYKNKAWRTEKEPN</sequence>
<dbReference type="AlphaFoldDB" id="A0A1B6E085"/>
<feature type="transmembrane region" description="Helical" evidence="1">
    <location>
        <begin position="12"/>
        <end position="28"/>
    </location>
</feature>
<evidence type="ECO:0000256" key="1">
    <source>
        <dbReference type="SAM" id="Phobius"/>
    </source>
</evidence>
<name>A0A1B6E085_9HEMI</name>
<accession>A0A1B6E085</accession>
<organism evidence="2">
    <name type="scientific">Clastoptera arizonana</name>
    <name type="common">Arizona spittle bug</name>
    <dbReference type="NCBI Taxonomy" id="38151"/>
    <lineage>
        <taxon>Eukaryota</taxon>
        <taxon>Metazoa</taxon>
        <taxon>Ecdysozoa</taxon>
        <taxon>Arthropoda</taxon>
        <taxon>Hexapoda</taxon>
        <taxon>Insecta</taxon>
        <taxon>Pterygota</taxon>
        <taxon>Neoptera</taxon>
        <taxon>Paraneoptera</taxon>
        <taxon>Hemiptera</taxon>
        <taxon>Auchenorrhyncha</taxon>
        <taxon>Cercopoidea</taxon>
        <taxon>Clastopteridae</taxon>
        <taxon>Clastoptera</taxon>
    </lineage>
</organism>
<keyword evidence="1" id="KW-1133">Transmembrane helix</keyword>
<gene>
    <name evidence="2" type="ORF">g.5808</name>
</gene>
<dbReference type="EMBL" id="GEDC01005955">
    <property type="protein sequence ID" value="JAS31343.1"/>
    <property type="molecule type" value="Transcribed_RNA"/>
</dbReference>
<evidence type="ECO:0000313" key="2">
    <source>
        <dbReference type="EMBL" id="JAS31343.1"/>
    </source>
</evidence>